<comment type="caution">
    <text evidence="7">The sequence shown here is derived from an EMBL/GenBank/DDBJ whole genome shotgun (WGS) entry which is preliminary data.</text>
</comment>
<evidence type="ECO:0000256" key="4">
    <source>
        <dbReference type="SAM" id="Coils"/>
    </source>
</evidence>
<reference evidence="7" key="1">
    <citation type="submission" date="2022-03" db="EMBL/GenBank/DDBJ databases">
        <authorList>
            <person name="Tunstrom K."/>
        </authorList>
    </citation>
    <scope>NUCLEOTIDE SEQUENCE</scope>
</reference>
<feature type="coiled-coil region" evidence="4">
    <location>
        <begin position="344"/>
        <end position="385"/>
    </location>
</feature>
<dbReference type="Pfam" id="PF13870">
    <property type="entry name" value="CCDC113_CCDC96_CC"/>
    <property type="match status" value="1"/>
</dbReference>
<keyword evidence="3" id="KW-0966">Cell projection</keyword>
<sequence>MDRLVFTSSHGNHYQFACCSVQEPAIQSKSKKEKTEAEGGSSSTSSEAEENINDESCGQIGQGVGAAGISINRDEYLQAYRDLMFDRNQAQIKNNLLHRRLAEYYKKRKLEHVLKPLENVPHLEEKYQQKLLTYQELKEKEEIEIADIKSKLDVVQVQYADKLEHVENRFNALQNHERNTGIGLIYSKKGKPIADKTVERLLTLQRRKCEQASALCLRYIRARNAVNELDSIVRKLEMIAPGLNVAQYEQLYIDKQNYLSKIEEREDELIKNRVNCTEHNQMLAHIREKMHHTEEVIDFAECDFGDAEIELIRAREELGEIKSKRDHLRWSLEAERMKAGLLTRKDLLRDFQDATDEVVKLKEKKKQLESQINETTKLVREARRRMQMNQTINAESNNDSQMLL</sequence>
<dbReference type="InterPro" id="IPR051885">
    <property type="entry name" value="CC_CF"/>
</dbReference>
<feature type="coiled-coil region" evidence="4">
    <location>
        <begin position="120"/>
        <end position="158"/>
    </location>
</feature>
<evidence type="ECO:0000313" key="7">
    <source>
        <dbReference type="EMBL" id="CAH2106484.1"/>
    </source>
</evidence>
<gene>
    <name evidence="7" type="ORF">EEDITHA_LOCUS20613</name>
</gene>
<dbReference type="PANTHER" id="PTHR15654:SF1">
    <property type="entry name" value="COILED-COIL DOMAIN-CONTAINING PROTEIN 96"/>
    <property type="match status" value="1"/>
</dbReference>
<keyword evidence="8" id="KW-1185">Reference proteome</keyword>
<dbReference type="AlphaFoldDB" id="A0AAU9V4R3"/>
<evidence type="ECO:0000256" key="1">
    <source>
        <dbReference type="ARBA" id="ARBA00004138"/>
    </source>
</evidence>
<proteinExistence type="predicted"/>
<dbReference type="Proteomes" id="UP001153954">
    <property type="component" value="Unassembled WGS sequence"/>
</dbReference>
<dbReference type="GO" id="GO:0036064">
    <property type="term" value="C:ciliary basal body"/>
    <property type="evidence" value="ECO:0007669"/>
    <property type="project" value="TreeGrafter"/>
</dbReference>
<comment type="subcellular location">
    <subcellularLocation>
        <location evidence="1">Cell projection</location>
        <location evidence="1">Cilium</location>
    </subcellularLocation>
</comment>
<feature type="region of interest" description="Disordered" evidence="5">
    <location>
        <begin position="27"/>
        <end position="57"/>
    </location>
</feature>
<feature type="domain" description="CCDC113/CCDC96 coiled-coil" evidence="6">
    <location>
        <begin position="207"/>
        <end position="379"/>
    </location>
</feature>
<evidence type="ECO:0000256" key="2">
    <source>
        <dbReference type="ARBA" id="ARBA00023054"/>
    </source>
</evidence>
<evidence type="ECO:0000313" key="8">
    <source>
        <dbReference type="Proteomes" id="UP001153954"/>
    </source>
</evidence>
<dbReference type="GO" id="GO:0005930">
    <property type="term" value="C:axoneme"/>
    <property type="evidence" value="ECO:0007669"/>
    <property type="project" value="TreeGrafter"/>
</dbReference>
<evidence type="ECO:0000256" key="5">
    <source>
        <dbReference type="SAM" id="MobiDB-lite"/>
    </source>
</evidence>
<protein>
    <recommendedName>
        <fullName evidence="6">CCDC113/CCDC96 coiled-coil domain-containing protein</fullName>
    </recommendedName>
</protein>
<keyword evidence="2 4" id="KW-0175">Coiled coil</keyword>
<dbReference type="GO" id="GO:0060271">
    <property type="term" value="P:cilium assembly"/>
    <property type="evidence" value="ECO:0007669"/>
    <property type="project" value="TreeGrafter"/>
</dbReference>
<dbReference type="PANTHER" id="PTHR15654">
    <property type="entry name" value="COILED-COIL DOMAIN-CONTAINING PROTEIN 113-RELATED"/>
    <property type="match status" value="1"/>
</dbReference>
<dbReference type="EMBL" id="CAKOGL010000029">
    <property type="protein sequence ID" value="CAH2106484.1"/>
    <property type="molecule type" value="Genomic_DNA"/>
</dbReference>
<organism evidence="7 8">
    <name type="scientific">Euphydryas editha</name>
    <name type="common">Edith's checkerspot</name>
    <dbReference type="NCBI Taxonomy" id="104508"/>
    <lineage>
        <taxon>Eukaryota</taxon>
        <taxon>Metazoa</taxon>
        <taxon>Ecdysozoa</taxon>
        <taxon>Arthropoda</taxon>
        <taxon>Hexapoda</taxon>
        <taxon>Insecta</taxon>
        <taxon>Pterygota</taxon>
        <taxon>Neoptera</taxon>
        <taxon>Endopterygota</taxon>
        <taxon>Lepidoptera</taxon>
        <taxon>Glossata</taxon>
        <taxon>Ditrysia</taxon>
        <taxon>Papilionoidea</taxon>
        <taxon>Nymphalidae</taxon>
        <taxon>Nymphalinae</taxon>
        <taxon>Euphydryas</taxon>
    </lineage>
</organism>
<accession>A0AAU9V4R3</accession>
<name>A0AAU9V4R3_EUPED</name>
<evidence type="ECO:0000256" key="3">
    <source>
        <dbReference type="ARBA" id="ARBA00023273"/>
    </source>
</evidence>
<dbReference type="InterPro" id="IPR025254">
    <property type="entry name" value="CCDC113/CCDC96_CC"/>
</dbReference>
<evidence type="ECO:0000259" key="6">
    <source>
        <dbReference type="Pfam" id="PF13870"/>
    </source>
</evidence>